<evidence type="ECO:0000313" key="2">
    <source>
        <dbReference type="Proteomes" id="UP000280417"/>
    </source>
</evidence>
<gene>
    <name evidence="1" type="ORF">DRJ04_06735</name>
</gene>
<protein>
    <submittedName>
        <fullName evidence="1">Uncharacterized protein</fullName>
    </submittedName>
</protein>
<sequence length="535" mass="59342">MKKRKWVSFAYIGFSLAGILLFSSFAFSQLKLSLSPLLHQLEMHPGQRKSVVTWIGYTGEKPVTIRCFVTDFVQTRNGNYKVLDEPQPDWKFSAASWVRIKEENQQFTLKSGEEKTVICEVDVPRDLSLSGGRYAALVFELLPEKIEGKPFIGLTYRYRMASFIEIIIKGGIRRPKEKVSLTDLTIVSTATQPRYKKYKDAHIFTASVTNKGDIHVEAKGKLLIRNEQGRIIKQIPLGGGRGVVLPETTANFTSVVKDPRPGKYIAEALLEYAEGRRPAIIRKGFVIGKEYADKDMPEGEIPALTLNTESLVTEIPAGGFRSMLVVAENNENAPVAVQVGVEKISPKSNGKEKVSILDGLSCTDWLKVSPERFIIAPNRSQVIRVGIKVPRNVKGERYADLVFQTTKKDQSKSSSQFEIRVPAMIGITGTLTESLEVLTTDISSKEPADIKVEIKNTGNTHLEVKGKLSILDTEGKSLGEGELAGGKILIFPQQTTRISFLTKEPLSPGEYLVEVNLTFGKNDSKVSKKIPLKVK</sequence>
<dbReference type="EMBL" id="QMQA01000188">
    <property type="protein sequence ID" value="RLE12141.1"/>
    <property type="molecule type" value="Genomic_DNA"/>
</dbReference>
<evidence type="ECO:0000313" key="1">
    <source>
        <dbReference type="EMBL" id="RLE12141.1"/>
    </source>
</evidence>
<reference evidence="1 2" key="1">
    <citation type="submission" date="2018-06" db="EMBL/GenBank/DDBJ databases">
        <title>Extensive metabolic versatility and redundancy in microbially diverse, dynamic hydrothermal sediments.</title>
        <authorList>
            <person name="Dombrowski N."/>
            <person name="Teske A."/>
            <person name="Baker B.J."/>
        </authorList>
    </citation>
    <scope>NUCLEOTIDE SEQUENCE [LARGE SCALE GENOMIC DNA]</scope>
    <source>
        <strain evidence="1">B3_G15</strain>
    </source>
</reference>
<comment type="caution">
    <text evidence="1">The sequence shown here is derived from an EMBL/GenBank/DDBJ whole genome shotgun (WGS) entry which is preliminary data.</text>
</comment>
<organism evidence="1 2">
    <name type="scientific">Aerophobetes bacterium</name>
    <dbReference type="NCBI Taxonomy" id="2030807"/>
    <lineage>
        <taxon>Bacteria</taxon>
        <taxon>Candidatus Aerophobota</taxon>
    </lineage>
</organism>
<dbReference type="Proteomes" id="UP000280417">
    <property type="component" value="Unassembled WGS sequence"/>
</dbReference>
<dbReference type="AlphaFoldDB" id="A0A662DCU7"/>
<proteinExistence type="predicted"/>
<dbReference type="Gene3D" id="2.60.40.10">
    <property type="entry name" value="Immunoglobulins"/>
    <property type="match status" value="1"/>
</dbReference>
<name>A0A662DCU7_UNCAE</name>
<dbReference type="InterPro" id="IPR013783">
    <property type="entry name" value="Ig-like_fold"/>
</dbReference>
<accession>A0A662DCU7</accession>